<evidence type="ECO:0008006" key="7">
    <source>
        <dbReference type="Google" id="ProtNLM"/>
    </source>
</evidence>
<dbReference type="RefSeq" id="XP_040778211.1">
    <property type="nucleotide sequence ID" value="XM_040921314.1"/>
</dbReference>
<feature type="domain" description="DUF7708" evidence="3">
    <location>
        <begin position="70"/>
        <end position="207"/>
    </location>
</feature>
<dbReference type="EMBL" id="MU032346">
    <property type="protein sequence ID" value="KAF3767250.1"/>
    <property type="molecule type" value="Genomic_DNA"/>
</dbReference>
<keyword evidence="1" id="KW-0677">Repeat</keyword>
<gene>
    <name evidence="5" type="ORF">M406DRAFT_338058</name>
</gene>
<dbReference type="OrthoDB" id="7464126at2759"/>
<comment type="caution">
    <text evidence="5">The sequence shown here is derived from an EMBL/GenBank/DDBJ whole genome shotgun (WGS) entry which is preliminary data.</text>
</comment>
<keyword evidence="6" id="KW-1185">Reference proteome</keyword>
<dbReference type="PANTHER" id="PTHR10039:SF14">
    <property type="entry name" value="NACHT DOMAIN-CONTAINING PROTEIN"/>
    <property type="match status" value="1"/>
</dbReference>
<dbReference type="Pfam" id="PF24883">
    <property type="entry name" value="NPHP3_N"/>
    <property type="match status" value="1"/>
</dbReference>
<dbReference type="InterPro" id="IPR056884">
    <property type="entry name" value="NPHP3-like_N"/>
</dbReference>
<feature type="coiled-coil region" evidence="2">
    <location>
        <begin position="614"/>
        <end position="641"/>
    </location>
</feature>
<sequence>MPLTKPVPAAVRQTMWTAFDNLEKTIAPHDSKDFHSATLQSVRQEALDIENQLAARQSLRNMRRLMPLFTALEHYSSVVHILCNGTQFLPWIWAPITLILRISCEYIEAFDMIIKAYSRIAESMPRFQILGDTFYGDAKFYEALAAFYADILEFHKHAYKFVRRSGWKLLFLTSWGRFQRRFDNILDDMKRHEDLIDKEANARDIAEARKMRQGLDAWKKASLEKIDHDTKEQTVREFHAAQSWLRIDNSDQLAIFKSIADHGNKYSGTCGWILKNAKIRFWLQRKLETPMLRLSGTAGSGKSVISTQLIKFMQASGHMTVLYHFCMNTSPKSSEYDQVLKSLLEQLLRRDSILTGHVYDDYILKKQSTTLPQLEQLVLTLLISSSEEHSMFLYARLVLDYISNNVFIRGDELKESIHKLPKKLSEFYQRILAQILAPLDLNSKKHIQCILGWIAYARRPLQRFELLSALAFSSGKTDVELPAPDFLQGSLTDLVLDEEAALHQHCLASVTCLLSSLRLVEQDRQQAYRLLVKGVYGIQIYSVEHWTDYVLYVANSTCGLRIPSTLHDQLCLLSERLTSIFGQPSQNDVVEDSLKDPRLQYLQKSEAVYLLVRAAMSSRSLKQLEEDLKQEQDISSISSQELEKFRNDYRTSTYTCRLRSYSRATAGFESKKLRIDHELGHVRRYRCDFPSCPYPPFRSDQALRTHPPPQAVQLPTDADITRFRYFFTEPPSPKSTTVQE</sequence>
<evidence type="ECO:0000313" key="5">
    <source>
        <dbReference type="EMBL" id="KAF3767250.1"/>
    </source>
</evidence>
<evidence type="ECO:0000256" key="2">
    <source>
        <dbReference type="SAM" id="Coils"/>
    </source>
</evidence>
<evidence type="ECO:0000256" key="1">
    <source>
        <dbReference type="ARBA" id="ARBA00022737"/>
    </source>
</evidence>
<evidence type="ECO:0000259" key="4">
    <source>
        <dbReference type="Pfam" id="PF24883"/>
    </source>
</evidence>
<proteinExistence type="predicted"/>
<accession>A0A9P4Y6Z1</accession>
<reference evidence="5" key="1">
    <citation type="journal article" date="2020" name="Phytopathology">
        <title>Genome sequence of the chestnut blight fungus Cryphonectria parasitica EP155: A fundamental resource for an archetypical invasive plant pathogen.</title>
        <authorList>
            <person name="Crouch J.A."/>
            <person name="Dawe A."/>
            <person name="Aerts A."/>
            <person name="Barry K."/>
            <person name="Churchill A.C.L."/>
            <person name="Grimwood J."/>
            <person name="Hillman B."/>
            <person name="Milgroom M.G."/>
            <person name="Pangilinan J."/>
            <person name="Smith M."/>
            <person name="Salamov A."/>
            <person name="Schmutz J."/>
            <person name="Yadav J."/>
            <person name="Grigoriev I.V."/>
            <person name="Nuss D."/>
        </authorList>
    </citation>
    <scope>NUCLEOTIDE SEQUENCE</scope>
    <source>
        <strain evidence="5">EP155</strain>
    </source>
</reference>
<dbReference type="InterPro" id="IPR056125">
    <property type="entry name" value="DUF7708"/>
</dbReference>
<dbReference type="AlphaFoldDB" id="A0A9P4Y6Z1"/>
<name>A0A9P4Y6Z1_CRYP1</name>
<organism evidence="5 6">
    <name type="scientific">Cryphonectria parasitica (strain ATCC 38755 / EP155)</name>
    <dbReference type="NCBI Taxonomy" id="660469"/>
    <lineage>
        <taxon>Eukaryota</taxon>
        <taxon>Fungi</taxon>
        <taxon>Dikarya</taxon>
        <taxon>Ascomycota</taxon>
        <taxon>Pezizomycotina</taxon>
        <taxon>Sordariomycetes</taxon>
        <taxon>Sordariomycetidae</taxon>
        <taxon>Diaporthales</taxon>
        <taxon>Cryphonectriaceae</taxon>
        <taxon>Cryphonectria-Endothia species complex</taxon>
        <taxon>Cryphonectria</taxon>
    </lineage>
</organism>
<evidence type="ECO:0000259" key="3">
    <source>
        <dbReference type="Pfam" id="PF24809"/>
    </source>
</evidence>
<dbReference type="GeneID" id="63838443"/>
<evidence type="ECO:0000313" key="6">
    <source>
        <dbReference type="Proteomes" id="UP000803844"/>
    </source>
</evidence>
<dbReference type="Proteomes" id="UP000803844">
    <property type="component" value="Unassembled WGS sequence"/>
</dbReference>
<dbReference type="Pfam" id="PF24809">
    <property type="entry name" value="DUF7708"/>
    <property type="match status" value="1"/>
</dbReference>
<dbReference type="PANTHER" id="PTHR10039">
    <property type="entry name" value="AMELOGENIN"/>
    <property type="match status" value="1"/>
</dbReference>
<feature type="domain" description="Nephrocystin 3-like N-terminal" evidence="4">
    <location>
        <begin position="268"/>
        <end position="393"/>
    </location>
</feature>
<keyword evidence="2" id="KW-0175">Coiled coil</keyword>
<protein>
    <recommendedName>
        <fullName evidence="7">NACHT domain-containing protein</fullName>
    </recommendedName>
</protein>